<gene>
    <name evidence="1" type="ORF">LAME_0A02454G</name>
</gene>
<evidence type="ECO:0000313" key="1">
    <source>
        <dbReference type="EMBL" id="SCU77856.1"/>
    </source>
</evidence>
<dbReference type="OrthoDB" id="4055114at2759"/>
<dbReference type="AlphaFoldDB" id="A0A1G4IN55"/>
<proteinExistence type="predicted"/>
<dbReference type="Proteomes" id="UP000191144">
    <property type="component" value="Chromosome A"/>
</dbReference>
<evidence type="ECO:0000313" key="2">
    <source>
        <dbReference type="Proteomes" id="UP000191144"/>
    </source>
</evidence>
<dbReference type="EMBL" id="LT598483">
    <property type="protein sequence ID" value="SCU77856.1"/>
    <property type="molecule type" value="Genomic_DNA"/>
</dbReference>
<reference evidence="2" key="1">
    <citation type="submission" date="2016-03" db="EMBL/GenBank/DDBJ databases">
        <authorList>
            <person name="Devillers Hugo."/>
        </authorList>
    </citation>
    <scope>NUCLEOTIDE SEQUENCE [LARGE SCALE GENOMIC DNA]</scope>
</reference>
<sequence>MLSVQGPDNSSEELAIALAIIKHRNPRLWEKAAFQNLLNQSIIFPSQNTAKLESIKYLAAKQSTRREVKLALVDRFLYRYVMGGSICRHLEPACNFLNGHRLAIGDLVTHLDIVKSLGCDVEEFEIAKQLLPNYKWLKWLFSVCLDDRNRQHTATHVVRSFQLVLASYYAFFANSTKAIFDLCQSLLLGFIKNEVLGFGASKIRIFKLLRDYTASRSIELCDVSLQHLSHEHSKMLALTLNFMIREEKTEAVVEIARFILKLMESLLVCLIKLKRSDFHNNETGRAFEDIYRARSAKMTYKYVPDFLEAAHPLGTSESLKRLKICTEFLLLLISSLRWVADTKVGLELVGLFQDYRPYLLGEILVLDDLDLITRFLQLGRRFEPAD</sequence>
<keyword evidence="2" id="KW-1185">Reference proteome</keyword>
<protein>
    <submittedName>
        <fullName evidence="1">LAME_0A02454g1_1</fullName>
    </submittedName>
</protein>
<organism evidence="1 2">
    <name type="scientific">Lachancea meyersii CBS 8951</name>
    <dbReference type="NCBI Taxonomy" id="1266667"/>
    <lineage>
        <taxon>Eukaryota</taxon>
        <taxon>Fungi</taxon>
        <taxon>Dikarya</taxon>
        <taxon>Ascomycota</taxon>
        <taxon>Saccharomycotina</taxon>
        <taxon>Saccharomycetes</taxon>
        <taxon>Saccharomycetales</taxon>
        <taxon>Saccharomycetaceae</taxon>
        <taxon>Lachancea</taxon>
    </lineage>
</organism>
<accession>A0A1G4IN55</accession>
<name>A0A1G4IN55_9SACH</name>